<reference evidence="7 8" key="1">
    <citation type="submission" date="2020-08" db="EMBL/GenBank/DDBJ databases">
        <title>Genome public.</title>
        <authorList>
            <person name="Liu C."/>
            <person name="Sun Q."/>
        </authorList>
    </citation>
    <scope>NUCLEOTIDE SEQUENCE [LARGE SCALE GENOMIC DNA]</scope>
    <source>
        <strain evidence="7 8">New-38</strain>
    </source>
</reference>
<dbReference type="RefSeq" id="WP_186964282.1">
    <property type="nucleotide sequence ID" value="NZ_JACOPR010000010.1"/>
</dbReference>
<dbReference type="InterPro" id="IPR002504">
    <property type="entry name" value="NADK"/>
</dbReference>
<evidence type="ECO:0000256" key="2">
    <source>
        <dbReference type="ARBA" id="ARBA00022777"/>
    </source>
</evidence>
<keyword evidence="6" id="KW-0963">Cytoplasm</keyword>
<dbReference type="InterPro" id="IPR016064">
    <property type="entry name" value="NAD/diacylglycerol_kinase_sf"/>
</dbReference>
<feature type="active site" description="Proton acceptor" evidence="6">
    <location>
        <position position="72"/>
    </location>
</feature>
<keyword evidence="6" id="KW-0547">Nucleotide-binding</keyword>
<keyword evidence="1 6" id="KW-0808">Transferase</keyword>
<comment type="catalytic activity">
    <reaction evidence="5 6">
        <text>NAD(+) + ATP = ADP + NADP(+) + H(+)</text>
        <dbReference type="Rhea" id="RHEA:18629"/>
        <dbReference type="ChEBI" id="CHEBI:15378"/>
        <dbReference type="ChEBI" id="CHEBI:30616"/>
        <dbReference type="ChEBI" id="CHEBI:57540"/>
        <dbReference type="ChEBI" id="CHEBI:58349"/>
        <dbReference type="ChEBI" id="CHEBI:456216"/>
        <dbReference type="EC" id="2.7.1.23"/>
    </reaction>
</comment>
<keyword evidence="8" id="KW-1185">Reference proteome</keyword>
<dbReference type="Proteomes" id="UP000660021">
    <property type="component" value="Unassembled WGS sequence"/>
</dbReference>
<evidence type="ECO:0000313" key="7">
    <source>
        <dbReference type="EMBL" id="MBC5731865.1"/>
    </source>
</evidence>
<feature type="binding site" evidence="6">
    <location>
        <begin position="145"/>
        <end position="146"/>
    </location>
    <ligand>
        <name>NAD(+)</name>
        <dbReference type="ChEBI" id="CHEBI:57540"/>
    </ligand>
</feature>
<comment type="function">
    <text evidence="6">Involved in the regulation of the intracellular balance of NAD and NADP, and is a key enzyme in the biosynthesis of NADP. Catalyzes specifically the phosphorylation on 2'-hydroxyl of the adenosine moiety of NAD to yield NADP.</text>
</comment>
<dbReference type="HAMAP" id="MF_00361">
    <property type="entry name" value="NAD_kinase"/>
    <property type="match status" value="1"/>
</dbReference>
<comment type="cofactor">
    <cofactor evidence="6">
        <name>a divalent metal cation</name>
        <dbReference type="ChEBI" id="CHEBI:60240"/>
    </cofactor>
</comment>
<sequence>MKIVLSPNPFRDKGLKAAQSAARILNNAGVDTRICLPFSTEGTDIKFPRQVECCDMQKELPDADILICFGGDGTILHAAKDANAFGIPILGVNMGSVGFMAEVEQSELSLLSKLAVGKYTVESRMMLTVEIRRDGKTVFSDLALNDAVITKGAVARVVEMEVRSDKVPITAFSGDGVIISTPTGSTAYSMSAGGPIVEPTAENIIVTPICPHVVNARSFVLDHRRAVTVRMRCMSRKTAYLSVDGGKAFKLNGGDIMHIRQADTKTNLVRLTGRSFYEIITQKLGRM</sequence>
<evidence type="ECO:0000313" key="8">
    <source>
        <dbReference type="Proteomes" id="UP000660021"/>
    </source>
</evidence>
<evidence type="ECO:0000256" key="3">
    <source>
        <dbReference type="ARBA" id="ARBA00022857"/>
    </source>
</evidence>
<dbReference type="Gene3D" id="3.40.50.10330">
    <property type="entry name" value="Probable inorganic polyphosphate/atp-NAD kinase, domain 1"/>
    <property type="match status" value="1"/>
</dbReference>
<dbReference type="InterPro" id="IPR017438">
    <property type="entry name" value="ATP-NAD_kinase_N"/>
</dbReference>
<protein>
    <recommendedName>
        <fullName evidence="6">NAD kinase</fullName>
        <ecNumber evidence="6">2.7.1.23</ecNumber>
    </recommendedName>
    <alternativeName>
        <fullName evidence="6">ATP-dependent NAD kinase</fullName>
    </alternativeName>
</protein>
<keyword evidence="3 6" id="KW-0521">NADP</keyword>
<dbReference type="PANTHER" id="PTHR20275">
    <property type="entry name" value="NAD KINASE"/>
    <property type="match status" value="1"/>
</dbReference>
<feature type="binding site" evidence="6">
    <location>
        <begin position="186"/>
        <end position="191"/>
    </location>
    <ligand>
        <name>NAD(+)</name>
        <dbReference type="ChEBI" id="CHEBI:57540"/>
    </ligand>
</feature>
<feature type="binding site" evidence="6">
    <location>
        <begin position="72"/>
        <end position="73"/>
    </location>
    <ligand>
        <name>NAD(+)</name>
        <dbReference type="ChEBI" id="CHEBI:57540"/>
    </ligand>
</feature>
<evidence type="ECO:0000256" key="1">
    <source>
        <dbReference type="ARBA" id="ARBA00022679"/>
    </source>
</evidence>
<dbReference type="GO" id="GO:0016301">
    <property type="term" value="F:kinase activity"/>
    <property type="evidence" value="ECO:0007669"/>
    <property type="project" value="UniProtKB-KW"/>
</dbReference>
<comment type="subcellular location">
    <subcellularLocation>
        <location evidence="6">Cytoplasm</location>
    </subcellularLocation>
</comment>
<evidence type="ECO:0000256" key="5">
    <source>
        <dbReference type="ARBA" id="ARBA00047925"/>
    </source>
</evidence>
<comment type="similarity">
    <text evidence="6">Belongs to the NAD kinase family.</text>
</comment>
<dbReference type="EMBL" id="JACOPR010000010">
    <property type="protein sequence ID" value="MBC5731865.1"/>
    <property type="molecule type" value="Genomic_DNA"/>
</dbReference>
<organism evidence="7 8">
    <name type="scientific">Pseudoflavonifractor hominis</name>
    <dbReference type="NCBI Taxonomy" id="2763059"/>
    <lineage>
        <taxon>Bacteria</taxon>
        <taxon>Bacillati</taxon>
        <taxon>Bacillota</taxon>
        <taxon>Clostridia</taxon>
        <taxon>Eubacteriales</taxon>
        <taxon>Oscillospiraceae</taxon>
        <taxon>Pseudoflavonifractor</taxon>
    </lineage>
</organism>
<accession>A0ABR7HWL4</accession>
<dbReference type="Gene3D" id="2.60.200.30">
    <property type="entry name" value="Probable inorganic polyphosphate/atp-NAD kinase, domain 2"/>
    <property type="match status" value="1"/>
</dbReference>
<gene>
    <name evidence="6" type="primary">nadK</name>
    <name evidence="7" type="ORF">H8S34_13655</name>
</gene>
<dbReference type="PANTHER" id="PTHR20275:SF0">
    <property type="entry name" value="NAD KINASE"/>
    <property type="match status" value="1"/>
</dbReference>
<dbReference type="EC" id="2.7.1.23" evidence="6"/>
<dbReference type="Pfam" id="PF20143">
    <property type="entry name" value="NAD_kinase_C"/>
    <property type="match status" value="1"/>
</dbReference>
<comment type="caution">
    <text evidence="7">The sequence shown here is derived from an EMBL/GenBank/DDBJ whole genome shotgun (WGS) entry which is preliminary data.</text>
</comment>
<feature type="binding site" evidence="6">
    <location>
        <position position="156"/>
    </location>
    <ligand>
        <name>NAD(+)</name>
        <dbReference type="ChEBI" id="CHEBI:57540"/>
    </ligand>
</feature>
<feature type="binding site" evidence="6">
    <location>
        <position position="175"/>
    </location>
    <ligand>
        <name>NAD(+)</name>
        <dbReference type="ChEBI" id="CHEBI:57540"/>
    </ligand>
</feature>
<evidence type="ECO:0000256" key="4">
    <source>
        <dbReference type="ARBA" id="ARBA00023027"/>
    </source>
</evidence>
<name>A0ABR7HWL4_9FIRM</name>
<keyword evidence="4 6" id="KW-0520">NAD</keyword>
<dbReference type="SUPFAM" id="SSF111331">
    <property type="entry name" value="NAD kinase/diacylglycerol kinase-like"/>
    <property type="match status" value="1"/>
</dbReference>
<evidence type="ECO:0000256" key="6">
    <source>
        <dbReference type="HAMAP-Rule" id="MF_00361"/>
    </source>
</evidence>
<keyword evidence="2 6" id="KW-0418">Kinase</keyword>
<comment type="caution">
    <text evidence="6">Lacks conserved residue(s) required for the propagation of feature annotation.</text>
</comment>
<dbReference type="InterPro" id="IPR017437">
    <property type="entry name" value="ATP-NAD_kinase_PpnK-typ_C"/>
</dbReference>
<proteinExistence type="inferred from homology"/>
<dbReference type="Pfam" id="PF01513">
    <property type="entry name" value="NAD_kinase"/>
    <property type="match status" value="1"/>
</dbReference>
<feature type="binding site" evidence="6">
    <location>
        <position position="77"/>
    </location>
    <ligand>
        <name>NAD(+)</name>
        <dbReference type="ChEBI" id="CHEBI:57540"/>
    </ligand>
</feature>
<keyword evidence="6" id="KW-0067">ATP-binding</keyword>